<comment type="subcellular location">
    <subcellularLocation>
        <location evidence="1">Periplasm</location>
    </subcellularLocation>
</comment>
<feature type="domain" description="AlgX/AlgJ SGNH hydrolase-like" evidence="7">
    <location>
        <begin position="98"/>
        <end position="251"/>
    </location>
</feature>
<comment type="pathway">
    <text evidence="2">Glycan biosynthesis; alginate biosynthesis.</text>
</comment>
<dbReference type="Proteomes" id="UP000553343">
    <property type="component" value="Unassembled WGS sequence"/>
</dbReference>
<keyword evidence="5" id="KW-0574">Periplasm</keyword>
<dbReference type="EMBL" id="JACADJ010000042">
    <property type="protein sequence ID" value="NWH05661.1"/>
    <property type="molecule type" value="Genomic_DNA"/>
</dbReference>
<proteinExistence type="predicted"/>
<dbReference type="InterPro" id="IPR031811">
    <property type="entry name" value="ALGX/ALGJ_SGNH-like"/>
</dbReference>
<dbReference type="GO" id="GO:0042121">
    <property type="term" value="P:alginic acid biosynthetic process"/>
    <property type="evidence" value="ECO:0007669"/>
    <property type="project" value="UniProtKB-UniPathway"/>
</dbReference>
<evidence type="ECO:0000256" key="3">
    <source>
        <dbReference type="ARBA" id="ARBA00022679"/>
    </source>
</evidence>
<evidence type="ECO:0000259" key="7">
    <source>
        <dbReference type="Pfam" id="PF16822"/>
    </source>
</evidence>
<evidence type="ECO:0000256" key="4">
    <source>
        <dbReference type="ARBA" id="ARBA00022729"/>
    </source>
</evidence>
<accession>A0A850T3J5</accession>
<keyword evidence="9" id="KW-1185">Reference proteome</keyword>
<evidence type="ECO:0000313" key="8">
    <source>
        <dbReference type="EMBL" id="NWH05661.1"/>
    </source>
</evidence>
<evidence type="ECO:0000256" key="5">
    <source>
        <dbReference type="ARBA" id="ARBA00022764"/>
    </source>
</evidence>
<dbReference type="AlphaFoldDB" id="A0A850T3J5"/>
<name>A0A850T3J5_9BACT</name>
<keyword evidence="3" id="KW-0808">Transferase</keyword>
<keyword evidence="4" id="KW-0732">Signal</keyword>
<protein>
    <recommendedName>
        <fullName evidence="7">AlgX/AlgJ SGNH hydrolase-like domain-containing protein</fullName>
    </recommendedName>
</protein>
<evidence type="ECO:0000256" key="6">
    <source>
        <dbReference type="ARBA" id="ARBA00022841"/>
    </source>
</evidence>
<evidence type="ECO:0000256" key="1">
    <source>
        <dbReference type="ARBA" id="ARBA00004418"/>
    </source>
</evidence>
<sequence>MKTKYKTGIFLILLSLLFLPLTLGLLGWFVTSPGMIKRFEQRDKNPWPDFPTSKKQIKLYPRKIESWFNDSFGLRSILIRGNGLLKISLAASPNPSKVIIGKEGWLFLGNRWANTLNQSLGRDLFAANEIDWYVKAIERRSKWLAARGIPMVFVIAPDKNNIYPEYLPNWADTKGKMTRRLQLIERVGQNSFDFVDTTESVRRAKKHAPTFFKTDSHWNDYGAYIGYRSLMEYLRIHIGDDRLKIIGQAGFETKIWPTKGVSLPQMIGLRNDDFEDQAVAVQFYEKLDRDLKIKGYNGQYHSVNTDRLKIGKQAIKTIRNTSLYPNGLKVLILRDSFTTNMSPYLNLSFGETTYCAWAQAPGKEMTRLVSKYDVDLVLWIMVERCLRIPQRIHHNWAVPDGRTLEERLCNNKIKEKGSGKDLLSKIFNPRGIKIDENGTLITNLSKEKGIKLRRFVEEKGKYSLTFKVNSEAQSNLILRYTIKVDGRIIKGYRTALLMGGESEIFFDLPENALMSPIQITSDKNNKCIITDWSILYPGVSKKKISKEA</sequence>
<reference evidence="8 9" key="1">
    <citation type="submission" date="2020-06" db="EMBL/GenBank/DDBJ databases">
        <title>High-quality draft genome of sulfate reducer Desulfobacter latus type strain AcrS2 isolated from marine sediment.</title>
        <authorList>
            <person name="Hoppe M."/>
            <person name="Larsen C.K."/>
            <person name="Marshall I.P.G."/>
            <person name="Schramm A."/>
            <person name="Marietou A.G."/>
        </authorList>
    </citation>
    <scope>NUCLEOTIDE SEQUENCE [LARGE SCALE GENOMIC DNA]</scope>
    <source>
        <strain evidence="8 9">AcRS2</strain>
    </source>
</reference>
<keyword evidence="6" id="KW-0016">Alginate biosynthesis</keyword>
<evidence type="ECO:0000256" key="2">
    <source>
        <dbReference type="ARBA" id="ARBA00005182"/>
    </source>
</evidence>
<dbReference type="GO" id="GO:0042597">
    <property type="term" value="C:periplasmic space"/>
    <property type="evidence" value="ECO:0007669"/>
    <property type="project" value="UniProtKB-SubCell"/>
</dbReference>
<gene>
    <name evidence="8" type="ORF">HXW94_11815</name>
</gene>
<dbReference type="UniPathway" id="UPA00286"/>
<organism evidence="8 9">
    <name type="scientific">Desulfobacter latus</name>
    <dbReference type="NCBI Taxonomy" id="2292"/>
    <lineage>
        <taxon>Bacteria</taxon>
        <taxon>Pseudomonadati</taxon>
        <taxon>Thermodesulfobacteriota</taxon>
        <taxon>Desulfobacteria</taxon>
        <taxon>Desulfobacterales</taxon>
        <taxon>Desulfobacteraceae</taxon>
        <taxon>Desulfobacter</taxon>
    </lineage>
</organism>
<dbReference type="RefSeq" id="WP_178367119.1">
    <property type="nucleotide sequence ID" value="NZ_JACADJ010000042.1"/>
</dbReference>
<dbReference type="GO" id="GO:0016740">
    <property type="term" value="F:transferase activity"/>
    <property type="evidence" value="ECO:0007669"/>
    <property type="project" value="UniProtKB-KW"/>
</dbReference>
<evidence type="ECO:0000313" key="9">
    <source>
        <dbReference type="Proteomes" id="UP000553343"/>
    </source>
</evidence>
<dbReference type="Pfam" id="PF16822">
    <property type="entry name" value="ALGX"/>
    <property type="match status" value="1"/>
</dbReference>
<comment type="caution">
    <text evidence="8">The sequence shown here is derived from an EMBL/GenBank/DDBJ whole genome shotgun (WGS) entry which is preliminary data.</text>
</comment>